<reference evidence="1" key="1">
    <citation type="submission" date="2018-10" db="EMBL/GenBank/DDBJ databases">
        <title>Hidden diversity of soil giant viruses.</title>
        <authorList>
            <person name="Schulz F."/>
            <person name="Alteio L."/>
            <person name="Goudeau D."/>
            <person name="Ryan E.M."/>
            <person name="Malmstrom R.R."/>
            <person name="Blanchard J."/>
            <person name="Woyke T."/>
        </authorList>
    </citation>
    <scope>NUCLEOTIDE SEQUENCE</scope>
    <source>
        <strain evidence="1">TEV1</strain>
    </source>
</reference>
<evidence type="ECO:0000313" key="1">
    <source>
        <dbReference type="EMBL" id="AYV75226.1"/>
    </source>
</evidence>
<gene>
    <name evidence="1" type="ORF">Terrestrivirus1_100</name>
</gene>
<organism evidence="1">
    <name type="scientific">Terrestrivirus sp</name>
    <dbReference type="NCBI Taxonomy" id="2487775"/>
    <lineage>
        <taxon>Viruses</taxon>
        <taxon>Varidnaviria</taxon>
        <taxon>Bamfordvirae</taxon>
        <taxon>Nucleocytoviricota</taxon>
        <taxon>Megaviricetes</taxon>
        <taxon>Imitervirales</taxon>
        <taxon>Mimiviridae</taxon>
        <taxon>Klosneuvirinae</taxon>
    </lineage>
</organism>
<name>A0A3G4ZK70_9VIRU</name>
<proteinExistence type="predicted"/>
<accession>A0A3G4ZK70</accession>
<protein>
    <submittedName>
        <fullName evidence="1">Uncharacterized protein</fullName>
    </submittedName>
</protein>
<dbReference type="EMBL" id="MK071979">
    <property type="protein sequence ID" value="AYV75226.1"/>
    <property type="molecule type" value="Genomic_DNA"/>
</dbReference>
<sequence length="268" mass="30953">MSQDSIKNAKVYHTHDNGGRPFKIEISPNKKSVNIYKLDDSNSDADTTSEEYNFALTFNPKKIFIGKSELNKMTEFSGGHGPEFDGNTILLELSDNVYEFIGDTIFSFTTLGKITKYESPVGNNDVPYPYAIDEYENIYLLIEDVILKHTNKLLSELSVYDNDPYSYYYNLNLMTADKGIIPPELPVVKNFEGIVDYYIGNNRYTLRYEPNPEKDFDRLRKMGKMYIVDSSGAKKELTKKMYISLMKKFGDKISVEKFKKTVDIERLW</sequence>